<evidence type="ECO:0000259" key="2">
    <source>
        <dbReference type="Pfam" id="PF26635"/>
    </source>
</evidence>
<feature type="transmembrane region" description="Helical" evidence="1">
    <location>
        <begin position="20"/>
        <end position="42"/>
    </location>
</feature>
<feature type="transmembrane region" description="Helical" evidence="1">
    <location>
        <begin position="309"/>
        <end position="326"/>
    </location>
</feature>
<dbReference type="AlphaFoldDB" id="A0AB37HS90"/>
<organism evidence="3 4">
    <name type="scientific">Mammaliicoccus sciuri</name>
    <name type="common">Staphylococcus sciuri</name>
    <dbReference type="NCBI Taxonomy" id="1296"/>
    <lineage>
        <taxon>Bacteria</taxon>
        <taxon>Bacillati</taxon>
        <taxon>Bacillota</taxon>
        <taxon>Bacilli</taxon>
        <taxon>Bacillales</taxon>
        <taxon>Staphylococcaceae</taxon>
        <taxon>Mammaliicoccus</taxon>
    </lineage>
</organism>
<dbReference type="InterPro" id="IPR058066">
    <property type="entry name" value="pXO2-14_N"/>
</dbReference>
<keyword evidence="1" id="KW-1133">Transmembrane helix</keyword>
<feature type="domain" description="DUF8208" evidence="2">
    <location>
        <begin position="22"/>
        <end position="136"/>
    </location>
</feature>
<geneLocation type="plasmid" evidence="3 4">
    <name>pQ20D70P-cfr-optrA</name>
</geneLocation>
<dbReference type="RefSeq" id="WP_204178105.1">
    <property type="nucleotide sequence ID" value="NZ_CP069390.1"/>
</dbReference>
<dbReference type="NCBIfam" id="NF045890">
    <property type="entry name" value="conj_pls20_p028"/>
    <property type="match status" value="1"/>
</dbReference>
<feature type="transmembrane region" description="Helical" evidence="1">
    <location>
        <begin position="366"/>
        <end position="383"/>
    </location>
</feature>
<reference evidence="3" key="1">
    <citation type="submission" date="2021-02" db="EMBL/GenBank/DDBJ databases">
        <title>cfr and optrA-positive Staphylococcus spp.</title>
        <authorList>
            <person name="Chen L."/>
        </authorList>
    </citation>
    <scope>NUCLEOTIDE SEQUENCE</scope>
    <source>
        <strain evidence="3">GDQ20D70P</strain>
        <plasmid evidence="3">pQ20D70P-cfr-optrA</plasmid>
    </source>
</reference>
<accession>A0AB37HS90</accession>
<dbReference type="EMBL" id="CP069390">
    <property type="protein sequence ID" value="QRN92761.1"/>
    <property type="molecule type" value="Genomic_DNA"/>
</dbReference>
<feature type="domain" description="DUF8208" evidence="2">
    <location>
        <begin position="155"/>
        <end position="409"/>
    </location>
</feature>
<protein>
    <recommendedName>
        <fullName evidence="2">DUF8208 domain-containing protein</fullName>
    </recommendedName>
</protein>
<evidence type="ECO:0000256" key="1">
    <source>
        <dbReference type="SAM" id="Phobius"/>
    </source>
</evidence>
<evidence type="ECO:0000313" key="4">
    <source>
        <dbReference type="Proteomes" id="UP000640299"/>
    </source>
</evidence>
<proteinExistence type="predicted"/>
<dbReference type="Pfam" id="PF26635">
    <property type="entry name" value="DUF8208"/>
    <property type="match status" value="2"/>
</dbReference>
<feature type="transmembrane region" description="Helical" evidence="1">
    <location>
        <begin position="338"/>
        <end position="360"/>
    </location>
</feature>
<gene>
    <name evidence="3" type="ORF">JRU67_14915</name>
</gene>
<feature type="transmembrane region" description="Helical" evidence="1">
    <location>
        <begin position="282"/>
        <end position="303"/>
    </location>
</feature>
<feature type="transmembrane region" description="Helical" evidence="1">
    <location>
        <begin position="63"/>
        <end position="86"/>
    </location>
</feature>
<name>A0AB37HS90_MAMSC</name>
<dbReference type="Proteomes" id="UP000640299">
    <property type="component" value="Plasmid pQ20D70P-cfr-optrA"/>
</dbReference>
<sequence length="1067" mass="115853">MDVKEILERLSDYFQLSDPTLSALRFVIWLIIKGLFWIIHFLEKAVEQVYTLGGLVESDKVNAIVSSVMPFAWALLAVAILVYGYQIMTGNNVFKTQTIQNVLLAIGLITLLPWLIIQLNSLTVSVFEWGKSDITNPNIVNNVDGNQMQDNEGNTSTNTGTNKLGVQILKSNIVDILWVANHDYELDPNGMSNHITQENINNLKINERINMYEDKDAQDKDINQRLKDYGLDDKDKEVFNQYIETNFNGEKVLSDVPFTKLTLIGEVEILSQWYYRYTWNSLALILQMGAVGLALAVTTFKVVRLWMEITFAKIIAPFVATVDLSTGQRIRNLIKDILLNYSTLALIPFVMQLYIIGVGWTSAQDFNWLVTSVIMIAMSYFLIDGPDIAKKILGVDLGVQDGWRMMMGTAAGVGLGVKGAKSIGSTAAKGIGALQNPMAKAEDKLAPPFKKGVDNVSNGMSNLGSAATKDIANGVGKGLKTVSGKATDSFAGTELGQKTYKTALGAKEKMQDAKDAMTNVTSAVGATAVAQGIKSGAEAVGAVYSGERDSFKNPNKADVGFGGTDSNSTGTIPNQQLSNTLQSVQSNLNANDPQSAVRNVTDLMNEASGSEQDRQQLINGLMANVDASESQQRLNGVLEGITDPQAKQQMISSLMANDNVGIDQKNRLVNDVMSGAVEGSQARMVHDIVSGMSSSPEQRQQVIEAMMSNSSVGAEAKQQLVDQVLANRNMDADTKTQLLTTMTSGNISSESQRQMVEQVLSKGNLDADTKTQVLNAVAGNVGNVETQRQMVEQVLSKGNVDADTRTQVLNAVTSGSSSQEVKTQMIQEVVSGSASPQTRTQLMNEISSSSAANVEQKMRHVTDVLSSNESTPKAVSQLVQTINGQSSDPKAQTRMINEVLSGKDSSTGLKTQFIQSIVGNANTPMSAKQQVVNSIFSGKGDNLTDKQQSIIQNVLSGNQSSETKTAYIQTLTNPVKPVAENQTTFLKQVMESGIESGTKSQIVNQLIRPISSRSPETISQQINQVMNSTNVSTNLKNNIVNELTRPNSVYKTDSNLYRDKLRDIDEL</sequence>
<feature type="transmembrane region" description="Helical" evidence="1">
    <location>
        <begin position="98"/>
        <end position="117"/>
    </location>
</feature>
<keyword evidence="3" id="KW-0614">Plasmid</keyword>
<keyword evidence="1" id="KW-0812">Transmembrane</keyword>
<keyword evidence="1" id="KW-0472">Membrane</keyword>
<dbReference type="InterPro" id="IPR058521">
    <property type="entry name" value="DUF8208"/>
</dbReference>
<evidence type="ECO:0000313" key="3">
    <source>
        <dbReference type="EMBL" id="QRN92761.1"/>
    </source>
</evidence>